<dbReference type="eggNOG" id="KOG1685">
    <property type="taxonomic scope" value="Eukaryota"/>
</dbReference>
<dbReference type="InterPro" id="IPR023674">
    <property type="entry name" value="Ribosomal_uL1-like"/>
</dbReference>
<sequence>MAPSKASKEVAVKADDPVIDPDQIFKASKALLAHMKKASKVKADNAEKKDLLATSDDEETFSEEPIWLTLSTKRHITESRNLKPGKIALPHPLRTDPDMSICLITADPQRAYKNLVAADSFPAEWRKRVTRVIDFGKLKAKYKTYETQRKLAAEHDVFLGDTRIINRLPQALGKSFYKSTAKRPIPVDIQARLPKNADGKRAKRSAVKKSNNNNKSDDAVVINACTPVQLAGEIERAVSVALVHLSPSVNTVVRVAWAGWPAEHVAANVEAAAKALIERFVPGKWRNVRGLYVKGSETTPLPVWLTEELWLEEGDVVADGSEKAKALMSASAEKPNIGKKRKSLEQEEAEAEAEVEKPEPAKKKAKKTKVSAKVPEGDDSNLVEEIAERKTTLRKQKKAAKKALEV</sequence>
<dbReference type="OrthoDB" id="10251727at2759"/>
<proteinExistence type="predicted"/>
<dbReference type="SUPFAM" id="SSF56808">
    <property type="entry name" value="Ribosomal protein L1"/>
    <property type="match status" value="1"/>
</dbReference>
<evidence type="ECO:0000256" key="1">
    <source>
        <dbReference type="SAM" id="MobiDB-lite"/>
    </source>
</evidence>
<dbReference type="STRING" id="1287681.M7THL8"/>
<dbReference type="CDD" id="cd00403">
    <property type="entry name" value="Ribosomal_L1"/>
    <property type="match status" value="1"/>
</dbReference>
<evidence type="ECO:0000313" key="3">
    <source>
        <dbReference type="Proteomes" id="UP000012174"/>
    </source>
</evidence>
<dbReference type="OMA" id="PQRAYKN"/>
<dbReference type="Proteomes" id="UP000012174">
    <property type="component" value="Unassembled WGS sequence"/>
</dbReference>
<dbReference type="Gene3D" id="3.40.50.790">
    <property type="match status" value="1"/>
</dbReference>
<dbReference type="HOGENOM" id="CLU_026457_5_0_1"/>
<dbReference type="EMBL" id="KB706696">
    <property type="protein sequence ID" value="EMR66205.1"/>
    <property type="molecule type" value="Genomic_DNA"/>
</dbReference>
<accession>M7THL8</accession>
<keyword evidence="3" id="KW-1185">Reference proteome</keyword>
<dbReference type="AlphaFoldDB" id="M7THL8"/>
<dbReference type="InterPro" id="IPR028364">
    <property type="entry name" value="Ribosomal_uL1/biogenesis"/>
</dbReference>
<feature type="region of interest" description="Disordered" evidence="1">
    <location>
        <begin position="193"/>
        <end position="213"/>
    </location>
</feature>
<dbReference type="Pfam" id="PF00687">
    <property type="entry name" value="Ribosomal_L1"/>
    <property type="match status" value="1"/>
</dbReference>
<organism evidence="2 3">
    <name type="scientific">Eutypa lata (strain UCR-EL1)</name>
    <name type="common">Grapevine dieback disease fungus</name>
    <name type="synonym">Eutypa armeniacae</name>
    <dbReference type="NCBI Taxonomy" id="1287681"/>
    <lineage>
        <taxon>Eukaryota</taxon>
        <taxon>Fungi</taxon>
        <taxon>Dikarya</taxon>
        <taxon>Ascomycota</taxon>
        <taxon>Pezizomycotina</taxon>
        <taxon>Sordariomycetes</taxon>
        <taxon>Xylariomycetidae</taxon>
        <taxon>Xylariales</taxon>
        <taxon>Diatrypaceae</taxon>
        <taxon>Eutypa</taxon>
    </lineage>
</organism>
<dbReference type="InterPro" id="IPR016095">
    <property type="entry name" value="Ribosomal_uL1_3-a/b-sand"/>
</dbReference>
<reference evidence="3" key="1">
    <citation type="journal article" date="2013" name="Genome Announc.">
        <title>Draft genome sequence of the grapevine dieback fungus Eutypa lata UCR-EL1.</title>
        <authorList>
            <person name="Blanco-Ulate B."/>
            <person name="Rolshausen P.E."/>
            <person name="Cantu D."/>
        </authorList>
    </citation>
    <scope>NUCLEOTIDE SEQUENCE [LARGE SCALE GENOMIC DNA]</scope>
    <source>
        <strain evidence="3">UCR-EL1</strain>
    </source>
</reference>
<gene>
    <name evidence="2" type="ORF">UCREL1_6807</name>
</gene>
<evidence type="ECO:0000313" key="2">
    <source>
        <dbReference type="EMBL" id="EMR66205.1"/>
    </source>
</evidence>
<name>M7THL8_EUTLA</name>
<protein>
    <submittedName>
        <fullName evidence="2">Putative electron transfer flavoprotein alpha-subunit protein</fullName>
    </submittedName>
</protein>
<feature type="region of interest" description="Disordered" evidence="1">
    <location>
        <begin position="328"/>
        <end position="383"/>
    </location>
</feature>
<dbReference type="KEGG" id="ela:UCREL1_6807"/>